<evidence type="ECO:0000256" key="8">
    <source>
        <dbReference type="SAM" id="MobiDB-lite"/>
    </source>
</evidence>
<evidence type="ECO:0000313" key="10">
    <source>
        <dbReference type="EMBL" id="KAK9908481.1"/>
    </source>
</evidence>
<dbReference type="Proteomes" id="UP001491310">
    <property type="component" value="Unassembled WGS sequence"/>
</dbReference>
<dbReference type="PANTHER" id="PTHR13483:SF3">
    <property type="entry name" value="BOX C_D SNORNA PROTEIN 1"/>
    <property type="match status" value="1"/>
</dbReference>
<feature type="region of interest" description="Disordered" evidence="8">
    <location>
        <begin position="1"/>
        <end position="37"/>
    </location>
</feature>
<keyword evidence="1" id="KW-0597">Phosphoprotein</keyword>
<keyword evidence="3 7" id="KW-0863">Zinc-finger</keyword>
<organism evidence="10 11">
    <name type="scientific">Coccomyxa subellipsoidea</name>
    <dbReference type="NCBI Taxonomy" id="248742"/>
    <lineage>
        <taxon>Eukaryota</taxon>
        <taxon>Viridiplantae</taxon>
        <taxon>Chlorophyta</taxon>
        <taxon>core chlorophytes</taxon>
        <taxon>Trebouxiophyceae</taxon>
        <taxon>Trebouxiophyceae incertae sedis</taxon>
        <taxon>Coccomyxaceae</taxon>
        <taxon>Coccomyxa</taxon>
    </lineage>
</organism>
<evidence type="ECO:0000256" key="6">
    <source>
        <dbReference type="ARBA" id="ARBA00049654"/>
    </source>
</evidence>
<dbReference type="PANTHER" id="PTHR13483">
    <property type="entry name" value="BOX C_D SNORNA PROTEIN 1-RELATED"/>
    <property type="match status" value="1"/>
</dbReference>
<dbReference type="EMBL" id="JALJOT010000008">
    <property type="protein sequence ID" value="KAK9908481.1"/>
    <property type="molecule type" value="Genomic_DNA"/>
</dbReference>
<keyword evidence="4" id="KW-0862">Zinc</keyword>
<evidence type="ECO:0000259" key="9">
    <source>
        <dbReference type="PROSITE" id="PS51083"/>
    </source>
</evidence>
<dbReference type="Gene3D" id="3.30.60.190">
    <property type="match status" value="1"/>
</dbReference>
<dbReference type="InterPro" id="IPR057721">
    <property type="entry name" value="BCD1_alpha/beta"/>
</dbReference>
<evidence type="ECO:0000313" key="11">
    <source>
        <dbReference type="Proteomes" id="UP001491310"/>
    </source>
</evidence>
<reference evidence="10 11" key="1">
    <citation type="journal article" date="2024" name="Nat. Commun.">
        <title>Phylogenomics reveals the evolutionary origins of lichenization in chlorophyte algae.</title>
        <authorList>
            <person name="Puginier C."/>
            <person name="Libourel C."/>
            <person name="Otte J."/>
            <person name="Skaloud P."/>
            <person name="Haon M."/>
            <person name="Grisel S."/>
            <person name="Petersen M."/>
            <person name="Berrin J.G."/>
            <person name="Delaux P.M."/>
            <person name="Dal Grande F."/>
            <person name="Keller J."/>
        </authorList>
    </citation>
    <scope>NUCLEOTIDE SEQUENCE [LARGE SCALE GENOMIC DNA]</scope>
    <source>
        <strain evidence="10 11">SAG 216-7</strain>
    </source>
</reference>
<comment type="similarity">
    <text evidence="6">Belongs to the BCD1 family.</text>
</comment>
<dbReference type="Pfam" id="PF04438">
    <property type="entry name" value="zf-HIT"/>
    <property type="match status" value="1"/>
</dbReference>
<proteinExistence type="inferred from homology"/>
<evidence type="ECO:0000256" key="7">
    <source>
        <dbReference type="PROSITE-ProRule" id="PRU00453"/>
    </source>
</evidence>
<sequence length="290" mass="32475">MAYNDCSTSEKERSDASDGNNEDGSRADRTARSPGDVQCEVCNTQPSKYRCPGCEARSCSLACSTEHKSATGCSGKRKRTAFVPLSEFGEGHLVSDYNFLEEAAQLAESAQRSRQRASSMQGAQTAAVRQMQHQARLRNMDWRAAPPGSEARQLNSSCYDAHKRRLMWRVTWRFEGADYSVMDEKLDEQTKLADALAHHLKLHSGQAQKHALLKEYVEAGPQQLTLLFKQENRPAASSGEVYLRLMPNHTLRLALVQKTVLEYPVILVLLPREVPKYDVLMPGEQRFAAV</sequence>
<evidence type="ECO:0000256" key="4">
    <source>
        <dbReference type="ARBA" id="ARBA00022833"/>
    </source>
</evidence>
<dbReference type="CDD" id="cd23023">
    <property type="entry name" value="zf-HIT_BCD1"/>
    <property type="match status" value="1"/>
</dbReference>
<dbReference type="PROSITE" id="PS51083">
    <property type="entry name" value="ZF_HIT"/>
    <property type="match status" value="1"/>
</dbReference>
<dbReference type="InterPro" id="IPR051639">
    <property type="entry name" value="BCD1"/>
</dbReference>
<keyword evidence="11" id="KW-1185">Reference proteome</keyword>
<accession>A0ABR2YPF8</accession>
<feature type="domain" description="HIT-type" evidence="9">
    <location>
        <begin position="39"/>
        <end position="73"/>
    </location>
</feature>
<evidence type="ECO:0000256" key="1">
    <source>
        <dbReference type="ARBA" id="ARBA00022553"/>
    </source>
</evidence>
<comment type="caution">
    <text evidence="10">The sequence shown here is derived from an EMBL/GenBank/DDBJ whole genome shotgun (WGS) entry which is preliminary data.</text>
</comment>
<dbReference type="Pfam" id="PF25790">
    <property type="entry name" value="BCD1"/>
    <property type="match status" value="1"/>
</dbReference>
<dbReference type="InterPro" id="IPR007529">
    <property type="entry name" value="Znf_HIT"/>
</dbReference>
<evidence type="ECO:0000256" key="2">
    <source>
        <dbReference type="ARBA" id="ARBA00022723"/>
    </source>
</evidence>
<evidence type="ECO:0000256" key="3">
    <source>
        <dbReference type="ARBA" id="ARBA00022771"/>
    </source>
</evidence>
<evidence type="ECO:0000256" key="5">
    <source>
        <dbReference type="ARBA" id="ARBA00049598"/>
    </source>
</evidence>
<comment type="function">
    <text evidence="5">Required for box C/D snoRNAs accumulation involved in snoRNA processing, snoRNA transport to the nucleolus and ribosome biogenesis.</text>
</comment>
<protein>
    <recommendedName>
        <fullName evidence="9">HIT-type domain-containing protein</fullName>
    </recommendedName>
</protein>
<gene>
    <name evidence="10" type="ORF">WJX75_008547</name>
</gene>
<keyword evidence="2" id="KW-0479">Metal-binding</keyword>
<dbReference type="SUPFAM" id="SSF144232">
    <property type="entry name" value="HIT/MYND zinc finger-like"/>
    <property type="match status" value="1"/>
</dbReference>
<name>A0ABR2YPF8_9CHLO</name>